<feature type="binding site" evidence="2">
    <location>
        <begin position="186"/>
        <end position="193"/>
    </location>
    <ligand>
        <name>ATP</name>
        <dbReference type="ChEBI" id="CHEBI:30616"/>
    </ligand>
</feature>
<dbReference type="PROSITE" id="PS51459">
    <property type="entry name" value="FIDO"/>
    <property type="match status" value="1"/>
</dbReference>
<keyword evidence="2" id="KW-0547">Nucleotide-binding</keyword>
<dbReference type="EMBL" id="PKSG01000473">
    <property type="protein sequence ID" value="POR35049.1"/>
    <property type="molecule type" value="Genomic_DNA"/>
</dbReference>
<evidence type="ECO:0000259" key="3">
    <source>
        <dbReference type="PROSITE" id="PS51459"/>
    </source>
</evidence>
<feature type="domain" description="Fido" evidence="3">
    <location>
        <begin position="99"/>
        <end position="214"/>
    </location>
</feature>
<dbReference type="OrthoDB" id="439046at2759"/>
<keyword evidence="5" id="KW-1185">Reference proteome</keyword>
<dbReference type="Proteomes" id="UP000237481">
    <property type="component" value="Unassembled WGS sequence"/>
</dbReference>
<feature type="non-terminal residue" evidence="4">
    <location>
        <position position="214"/>
    </location>
</feature>
<feature type="active site" evidence="1">
    <location>
        <position position="182"/>
    </location>
</feature>
<dbReference type="InterPro" id="IPR003812">
    <property type="entry name" value="Fido"/>
</dbReference>
<dbReference type="PANTHER" id="PTHR13504">
    <property type="entry name" value="FIDO DOMAIN-CONTAINING PROTEIN DDB_G0283145"/>
    <property type="match status" value="1"/>
</dbReference>
<dbReference type="GO" id="GO:0005524">
    <property type="term" value="F:ATP binding"/>
    <property type="evidence" value="ECO:0007669"/>
    <property type="project" value="UniProtKB-KW"/>
</dbReference>
<comment type="caution">
    <text evidence="4">The sequence shown here is derived from an EMBL/GenBank/DDBJ whole genome shotgun (WGS) entry which is preliminary data.</text>
</comment>
<name>A0A2S4KXY1_9HYPO</name>
<accession>A0A2S4KXY1</accession>
<evidence type="ECO:0000256" key="1">
    <source>
        <dbReference type="PIRSR" id="PIRSR640198-1"/>
    </source>
</evidence>
<gene>
    <name evidence="4" type="ORF">TPAR_04768</name>
</gene>
<organism evidence="4 5">
    <name type="scientific">Tolypocladium paradoxum</name>
    <dbReference type="NCBI Taxonomy" id="94208"/>
    <lineage>
        <taxon>Eukaryota</taxon>
        <taxon>Fungi</taxon>
        <taxon>Dikarya</taxon>
        <taxon>Ascomycota</taxon>
        <taxon>Pezizomycotina</taxon>
        <taxon>Sordariomycetes</taxon>
        <taxon>Hypocreomycetidae</taxon>
        <taxon>Hypocreales</taxon>
        <taxon>Ophiocordycipitaceae</taxon>
        <taxon>Tolypocladium</taxon>
    </lineage>
</organism>
<keyword evidence="2" id="KW-0067">ATP-binding</keyword>
<evidence type="ECO:0000313" key="4">
    <source>
        <dbReference type="EMBL" id="POR35049.1"/>
    </source>
</evidence>
<dbReference type="Pfam" id="PF02661">
    <property type="entry name" value="Fic"/>
    <property type="match status" value="1"/>
</dbReference>
<protein>
    <submittedName>
        <fullName evidence="4">Fic/DOC family protein</fullName>
    </submittedName>
</protein>
<dbReference type="AlphaFoldDB" id="A0A2S4KXY1"/>
<dbReference type="SUPFAM" id="SSF140931">
    <property type="entry name" value="Fic-like"/>
    <property type="match status" value="1"/>
</dbReference>
<evidence type="ECO:0000313" key="5">
    <source>
        <dbReference type="Proteomes" id="UP000237481"/>
    </source>
</evidence>
<dbReference type="PANTHER" id="PTHR13504:SF38">
    <property type="entry name" value="FIDO DOMAIN-CONTAINING PROTEIN"/>
    <property type="match status" value="1"/>
</dbReference>
<dbReference type="InterPro" id="IPR036597">
    <property type="entry name" value="Fido-like_dom_sf"/>
</dbReference>
<reference evidence="4 5" key="1">
    <citation type="submission" date="2018-01" db="EMBL/GenBank/DDBJ databases">
        <title>Harnessing the power of phylogenomics to disentangle the directionality and signatures of interkingdom host jumping in the parasitic fungal genus Tolypocladium.</title>
        <authorList>
            <person name="Quandt C.A."/>
            <person name="Patterson W."/>
            <person name="Spatafora J.W."/>
        </authorList>
    </citation>
    <scope>NUCLEOTIDE SEQUENCE [LARGE SCALE GENOMIC DNA]</scope>
    <source>
        <strain evidence="4 5">NRBC 100945</strain>
    </source>
</reference>
<evidence type="ECO:0000256" key="2">
    <source>
        <dbReference type="PIRSR" id="PIRSR640198-2"/>
    </source>
</evidence>
<dbReference type="InterPro" id="IPR040198">
    <property type="entry name" value="Fido_containing"/>
</dbReference>
<proteinExistence type="predicted"/>
<dbReference type="Gene3D" id="1.10.3290.10">
    <property type="entry name" value="Fido-like domain"/>
    <property type="match status" value="1"/>
</dbReference>
<sequence length="214" mass="23758">MLANIDALKERMKPEIPQMAKTLVLGCAHQSSSSATQIENNPLKMGGPISAFKNVDMGSMPANELIKLHHAQTSLDNSPFTELKNHIVASQWIAETAAAQPGTAYRLRGRLQHGLGGTSPAGRIPKGPNLRPKQSLRVFPYRQEVPACVQRLFQWRDLRHREKEVHPLILACRMTAYHVHIHPFPDGNGRVSRMLMHDYRAIYQSSAGDGSACP</sequence>